<organism evidence="1 2">
    <name type="scientific">Demequina lutea</name>
    <dbReference type="NCBI Taxonomy" id="431489"/>
    <lineage>
        <taxon>Bacteria</taxon>
        <taxon>Bacillati</taxon>
        <taxon>Actinomycetota</taxon>
        <taxon>Actinomycetes</taxon>
        <taxon>Micrococcales</taxon>
        <taxon>Demequinaceae</taxon>
        <taxon>Demequina</taxon>
    </lineage>
</organism>
<dbReference type="AlphaFoldDB" id="A0A7Y9ZDG8"/>
<name>A0A7Y9ZDG8_9MICO</name>
<comment type="caution">
    <text evidence="1">The sequence shown here is derived from an EMBL/GenBank/DDBJ whole genome shotgun (WGS) entry which is preliminary data.</text>
</comment>
<proteinExistence type="predicted"/>
<gene>
    <name evidence="1" type="ORF">BKA03_002352</name>
</gene>
<evidence type="ECO:0000313" key="1">
    <source>
        <dbReference type="EMBL" id="NYI42233.1"/>
    </source>
</evidence>
<keyword evidence="2" id="KW-1185">Reference proteome</keyword>
<accession>A0A7Y9ZDG8</accession>
<reference evidence="1 2" key="1">
    <citation type="submission" date="2020-07" db="EMBL/GenBank/DDBJ databases">
        <title>Sequencing the genomes of 1000 actinobacteria strains.</title>
        <authorList>
            <person name="Klenk H.-P."/>
        </authorList>
    </citation>
    <scope>NUCLEOTIDE SEQUENCE [LARGE SCALE GENOMIC DNA]</scope>
    <source>
        <strain evidence="1 2">DSM 19970</strain>
    </source>
</reference>
<protein>
    <submittedName>
        <fullName evidence="1">Uncharacterized protein</fullName>
    </submittedName>
</protein>
<dbReference type="EMBL" id="JACBZO010000001">
    <property type="protein sequence ID" value="NYI42233.1"/>
    <property type="molecule type" value="Genomic_DNA"/>
</dbReference>
<dbReference type="Proteomes" id="UP000547973">
    <property type="component" value="Unassembled WGS sequence"/>
</dbReference>
<evidence type="ECO:0000313" key="2">
    <source>
        <dbReference type="Proteomes" id="UP000547973"/>
    </source>
</evidence>
<sequence length="41" mass="4333">MLGRTDVSRYVRRVILLAPLIVGAPALWCAVIDAPATAVLA</sequence>